<name>A0A316DET7_9BACL</name>
<dbReference type="RefSeq" id="WP_109685595.1">
    <property type="nucleotide sequence ID" value="NZ_QGGL01000001.1"/>
</dbReference>
<dbReference type="Proteomes" id="UP000245634">
    <property type="component" value="Unassembled WGS sequence"/>
</dbReference>
<proteinExistence type="predicted"/>
<accession>A0A316DET7</accession>
<organism evidence="1 2">
    <name type="scientific">Tumebacillus permanentifrigoris</name>
    <dbReference type="NCBI Taxonomy" id="378543"/>
    <lineage>
        <taxon>Bacteria</taxon>
        <taxon>Bacillati</taxon>
        <taxon>Bacillota</taxon>
        <taxon>Bacilli</taxon>
        <taxon>Bacillales</taxon>
        <taxon>Alicyclobacillaceae</taxon>
        <taxon>Tumebacillus</taxon>
    </lineage>
</organism>
<dbReference type="OrthoDB" id="2680162at2"/>
<reference evidence="1 2" key="1">
    <citation type="submission" date="2018-05" db="EMBL/GenBank/DDBJ databases">
        <title>Genomic Encyclopedia of Type Strains, Phase IV (KMG-IV): sequencing the most valuable type-strain genomes for metagenomic binning, comparative biology and taxonomic classification.</title>
        <authorList>
            <person name="Goeker M."/>
        </authorList>
    </citation>
    <scope>NUCLEOTIDE SEQUENCE [LARGE SCALE GENOMIC DNA]</scope>
    <source>
        <strain evidence="1 2">DSM 18773</strain>
    </source>
</reference>
<protein>
    <submittedName>
        <fullName evidence="1">Uncharacterized protein</fullName>
    </submittedName>
</protein>
<dbReference type="EMBL" id="QGGL01000001">
    <property type="protein sequence ID" value="PWK16475.1"/>
    <property type="molecule type" value="Genomic_DNA"/>
</dbReference>
<dbReference type="AlphaFoldDB" id="A0A316DET7"/>
<keyword evidence="2" id="KW-1185">Reference proteome</keyword>
<comment type="caution">
    <text evidence="1">The sequence shown here is derived from an EMBL/GenBank/DDBJ whole genome shotgun (WGS) entry which is preliminary data.</text>
</comment>
<evidence type="ECO:0000313" key="1">
    <source>
        <dbReference type="EMBL" id="PWK16475.1"/>
    </source>
</evidence>
<gene>
    <name evidence="1" type="ORF">C7459_101339</name>
</gene>
<evidence type="ECO:0000313" key="2">
    <source>
        <dbReference type="Proteomes" id="UP000245634"/>
    </source>
</evidence>
<sequence length="158" mass="17734">MKLEKVTLHFDMSDSKTSTQDLRALLEYLSGEVESVDVEIEESNEQAVKAEYYEQNGVVDSKQVRLLKELQAGLTERQAPVFDYFIKNPGIHSAEELKRAFPDLRGLGKLPGVFRAKHRYVALGGNEFGCPFVQVSWNHELGCGNYRGLSKAEAKALL</sequence>